<dbReference type="GO" id="GO:0046872">
    <property type="term" value="F:metal ion binding"/>
    <property type="evidence" value="ECO:0007669"/>
    <property type="project" value="UniProtKB-KW"/>
</dbReference>
<protein>
    <recommendedName>
        <fullName evidence="6">dolichyl-diphosphooligosaccharide--protein glycotransferase</fullName>
        <ecNumber evidence="6">2.4.99.18</ecNumber>
    </recommendedName>
</protein>
<evidence type="ECO:0000256" key="9">
    <source>
        <dbReference type="ARBA" id="ARBA00022692"/>
    </source>
</evidence>
<gene>
    <name evidence="19" type="ORF">JZ751_009666</name>
</gene>
<keyword evidence="9 16" id="KW-0812">Transmembrane</keyword>
<keyword evidence="17" id="KW-0732">Signal</keyword>
<evidence type="ECO:0000256" key="10">
    <source>
        <dbReference type="ARBA" id="ARBA00022723"/>
    </source>
</evidence>
<evidence type="ECO:0000256" key="2">
    <source>
        <dbReference type="ARBA" id="ARBA00001946"/>
    </source>
</evidence>
<dbReference type="GO" id="GO:0018279">
    <property type="term" value="P:protein N-linked glycosylation via asparagine"/>
    <property type="evidence" value="ECO:0007669"/>
    <property type="project" value="TreeGrafter"/>
</dbReference>
<feature type="domain" description="Oligosaccharyl transferase STT3 N-terminal" evidence="18">
    <location>
        <begin position="31"/>
        <end position="66"/>
    </location>
</feature>
<keyword evidence="11" id="KW-0460">Magnesium</keyword>
<dbReference type="GO" id="GO:0043687">
    <property type="term" value="P:post-translational protein modification"/>
    <property type="evidence" value="ECO:0007669"/>
    <property type="project" value="TreeGrafter"/>
</dbReference>
<evidence type="ECO:0000256" key="15">
    <source>
        <dbReference type="ARBA" id="ARBA00048829"/>
    </source>
</evidence>
<comment type="similarity">
    <text evidence="5">Belongs to the STT3 family.</text>
</comment>
<feature type="signal peptide" evidence="17">
    <location>
        <begin position="1"/>
        <end position="24"/>
    </location>
</feature>
<evidence type="ECO:0000259" key="18">
    <source>
        <dbReference type="Pfam" id="PF02516"/>
    </source>
</evidence>
<dbReference type="Proteomes" id="UP000824540">
    <property type="component" value="Unassembled WGS sequence"/>
</dbReference>
<comment type="cofactor">
    <cofactor evidence="2">
        <name>Mg(2+)</name>
        <dbReference type="ChEBI" id="CHEBI:18420"/>
    </cofactor>
</comment>
<evidence type="ECO:0000256" key="3">
    <source>
        <dbReference type="ARBA" id="ARBA00004127"/>
    </source>
</evidence>
<evidence type="ECO:0000256" key="4">
    <source>
        <dbReference type="ARBA" id="ARBA00004922"/>
    </source>
</evidence>
<name>A0A8T2NVZ1_9TELE</name>
<evidence type="ECO:0000256" key="7">
    <source>
        <dbReference type="ARBA" id="ARBA00022676"/>
    </source>
</evidence>
<feature type="transmembrane region" description="Helical" evidence="16">
    <location>
        <begin position="34"/>
        <end position="54"/>
    </location>
</feature>
<keyword evidence="7" id="KW-0328">Glycosyltransferase</keyword>
<comment type="pathway">
    <text evidence="4">Protein modification; protein glycosylation.</text>
</comment>
<sequence length="81" mass="8769">MSCAACVGVAICLLLAGVPSSAVAKTSLQRVSAWGGYVFIINLIPLHVFVLLLMQRYSRRVYIARVINHRTPPSSSSPLID</sequence>
<evidence type="ECO:0000256" key="5">
    <source>
        <dbReference type="ARBA" id="ARBA00010810"/>
    </source>
</evidence>
<keyword evidence="13 16" id="KW-0472">Membrane</keyword>
<reference evidence="19" key="1">
    <citation type="thesis" date="2021" institute="BYU ScholarsArchive" country="Provo, UT, USA">
        <title>Applications of and Algorithms for Genome Assembly and Genomic Analyses with an Emphasis on Marine Teleosts.</title>
        <authorList>
            <person name="Pickett B.D."/>
        </authorList>
    </citation>
    <scope>NUCLEOTIDE SEQUENCE</scope>
    <source>
        <strain evidence="19">HI-2016</strain>
    </source>
</reference>
<evidence type="ECO:0000256" key="11">
    <source>
        <dbReference type="ARBA" id="ARBA00022842"/>
    </source>
</evidence>
<dbReference type="AlphaFoldDB" id="A0A8T2NVZ1"/>
<comment type="subcellular location">
    <subcellularLocation>
        <location evidence="3">Endomembrane system</location>
        <topology evidence="3">Multi-pass membrane protein</topology>
    </subcellularLocation>
</comment>
<organism evidence="19 20">
    <name type="scientific">Albula glossodonta</name>
    <name type="common">roundjaw bonefish</name>
    <dbReference type="NCBI Taxonomy" id="121402"/>
    <lineage>
        <taxon>Eukaryota</taxon>
        <taxon>Metazoa</taxon>
        <taxon>Chordata</taxon>
        <taxon>Craniata</taxon>
        <taxon>Vertebrata</taxon>
        <taxon>Euteleostomi</taxon>
        <taxon>Actinopterygii</taxon>
        <taxon>Neopterygii</taxon>
        <taxon>Teleostei</taxon>
        <taxon>Albuliformes</taxon>
        <taxon>Albulidae</taxon>
        <taxon>Albula</taxon>
    </lineage>
</organism>
<evidence type="ECO:0000256" key="13">
    <source>
        <dbReference type="ARBA" id="ARBA00023136"/>
    </source>
</evidence>
<evidence type="ECO:0000256" key="14">
    <source>
        <dbReference type="ARBA" id="ARBA00023211"/>
    </source>
</evidence>
<evidence type="ECO:0000313" key="19">
    <source>
        <dbReference type="EMBL" id="KAG9345123.1"/>
    </source>
</evidence>
<evidence type="ECO:0000256" key="16">
    <source>
        <dbReference type="SAM" id="Phobius"/>
    </source>
</evidence>
<proteinExistence type="inferred from homology"/>
<keyword evidence="8" id="KW-0808">Transferase</keyword>
<dbReference type="InterPro" id="IPR003674">
    <property type="entry name" value="Oligo_trans_STT3"/>
</dbReference>
<feature type="chain" id="PRO_5035803380" description="dolichyl-diphosphooligosaccharide--protein glycotransferase" evidence="17">
    <location>
        <begin position="25"/>
        <end position="81"/>
    </location>
</feature>
<keyword evidence="10" id="KW-0479">Metal-binding</keyword>
<dbReference type="PANTHER" id="PTHR13872">
    <property type="entry name" value="DOLICHYL-DIPHOSPHOOLIGOSACCHARIDE--PROTEIN GLYCOSYLTRANSFERASE SUBUNIT"/>
    <property type="match status" value="1"/>
</dbReference>
<keyword evidence="20" id="KW-1185">Reference proteome</keyword>
<dbReference type="InterPro" id="IPR048307">
    <property type="entry name" value="STT3_N"/>
</dbReference>
<keyword evidence="14" id="KW-0464">Manganese</keyword>
<keyword evidence="12 16" id="KW-1133">Transmembrane helix</keyword>
<evidence type="ECO:0000256" key="8">
    <source>
        <dbReference type="ARBA" id="ARBA00022679"/>
    </source>
</evidence>
<dbReference type="Pfam" id="PF02516">
    <property type="entry name" value="STT3"/>
    <property type="match status" value="1"/>
</dbReference>
<comment type="catalytic activity">
    <reaction evidence="15">
        <text>a di-trans,poly-cis-dolichyl diphosphooligosaccharide + L-asparaginyl-[protein] = N(4)-(oligosaccharide-(1-&gt;4)-N-acetyl-beta-D-glucosaminyl-(1-&gt;4)-N-acetyl-beta-D-glucosaminyl)-L-asparaginyl-[protein] + a di-trans,poly-cis-dolichyl diphosphate + H(+)</text>
        <dbReference type="Rhea" id="RHEA:22980"/>
        <dbReference type="Rhea" id="RHEA-COMP:12804"/>
        <dbReference type="Rhea" id="RHEA-COMP:12805"/>
        <dbReference type="Rhea" id="RHEA-COMP:19506"/>
        <dbReference type="Rhea" id="RHEA-COMP:19509"/>
        <dbReference type="ChEBI" id="CHEBI:15378"/>
        <dbReference type="ChEBI" id="CHEBI:50347"/>
        <dbReference type="ChEBI" id="CHEBI:57497"/>
        <dbReference type="ChEBI" id="CHEBI:57570"/>
        <dbReference type="ChEBI" id="CHEBI:132529"/>
        <dbReference type="EC" id="2.4.99.18"/>
    </reaction>
</comment>
<comment type="caution">
    <text evidence="19">The sequence shown here is derived from an EMBL/GenBank/DDBJ whole genome shotgun (WGS) entry which is preliminary data.</text>
</comment>
<dbReference type="GO" id="GO:0016020">
    <property type="term" value="C:membrane"/>
    <property type="evidence" value="ECO:0007669"/>
    <property type="project" value="InterPro"/>
</dbReference>
<evidence type="ECO:0000313" key="20">
    <source>
        <dbReference type="Proteomes" id="UP000824540"/>
    </source>
</evidence>
<dbReference type="GO" id="GO:0012505">
    <property type="term" value="C:endomembrane system"/>
    <property type="evidence" value="ECO:0007669"/>
    <property type="project" value="UniProtKB-SubCell"/>
</dbReference>
<evidence type="ECO:0000256" key="12">
    <source>
        <dbReference type="ARBA" id="ARBA00022989"/>
    </source>
</evidence>
<comment type="cofactor">
    <cofactor evidence="1">
        <name>Mn(2+)</name>
        <dbReference type="ChEBI" id="CHEBI:29035"/>
    </cofactor>
</comment>
<dbReference type="EC" id="2.4.99.18" evidence="6"/>
<evidence type="ECO:0000256" key="1">
    <source>
        <dbReference type="ARBA" id="ARBA00001936"/>
    </source>
</evidence>
<accession>A0A8T2NVZ1</accession>
<dbReference type="PANTHER" id="PTHR13872:SF1">
    <property type="entry name" value="DOLICHYL-DIPHOSPHOOLIGOSACCHARIDE--PROTEIN GLYCOSYLTRANSFERASE SUBUNIT STT3B"/>
    <property type="match status" value="1"/>
</dbReference>
<evidence type="ECO:0000256" key="17">
    <source>
        <dbReference type="SAM" id="SignalP"/>
    </source>
</evidence>
<dbReference type="OrthoDB" id="10261066at2759"/>
<dbReference type="GO" id="GO:0004579">
    <property type="term" value="F:dolichyl-diphosphooligosaccharide-protein glycotransferase activity"/>
    <property type="evidence" value="ECO:0007669"/>
    <property type="project" value="UniProtKB-EC"/>
</dbReference>
<evidence type="ECO:0000256" key="6">
    <source>
        <dbReference type="ARBA" id="ARBA00012605"/>
    </source>
</evidence>
<dbReference type="EMBL" id="JAFBMS010000018">
    <property type="protein sequence ID" value="KAG9345123.1"/>
    <property type="molecule type" value="Genomic_DNA"/>
</dbReference>